<feature type="region of interest" description="Disordered" evidence="1">
    <location>
        <begin position="57"/>
        <end position="94"/>
    </location>
</feature>
<reference evidence="2" key="1">
    <citation type="submission" date="2015-12" db="EMBL/GenBank/DDBJ databases">
        <title>Update maize B73 reference genome by single molecule sequencing technologies.</title>
        <authorList>
            <consortium name="Maize Genome Sequencing Project"/>
            <person name="Ware D."/>
        </authorList>
    </citation>
    <scope>NUCLEOTIDE SEQUENCE [LARGE SCALE GENOMIC DNA]</scope>
    <source>
        <tissue evidence="2">Seedling</tissue>
    </source>
</reference>
<accession>A0A1D6N8Y5</accession>
<dbReference type="InParanoid" id="A0A1D6N8Y5"/>
<organism evidence="2">
    <name type="scientific">Zea mays</name>
    <name type="common">Maize</name>
    <dbReference type="NCBI Taxonomy" id="4577"/>
    <lineage>
        <taxon>Eukaryota</taxon>
        <taxon>Viridiplantae</taxon>
        <taxon>Streptophyta</taxon>
        <taxon>Embryophyta</taxon>
        <taxon>Tracheophyta</taxon>
        <taxon>Spermatophyta</taxon>
        <taxon>Magnoliopsida</taxon>
        <taxon>Liliopsida</taxon>
        <taxon>Poales</taxon>
        <taxon>Poaceae</taxon>
        <taxon>PACMAD clade</taxon>
        <taxon>Panicoideae</taxon>
        <taxon>Andropogonodae</taxon>
        <taxon>Andropogoneae</taxon>
        <taxon>Tripsacinae</taxon>
        <taxon>Zea</taxon>
    </lineage>
</organism>
<feature type="region of interest" description="Disordered" evidence="1">
    <location>
        <begin position="1"/>
        <end position="21"/>
    </location>
</feature>
<feature type="compositionally biased region" description="Low complexity" evidence="1">
    <location>
        <begin position="61"/>
        <end position="74"/>
    </location>
</feature>
<gene>
    <name evidence="2" type="ORF">ZEAMMB73_Zm00001d043103</name>
</gene>
<feature type="compositionally biased region" description="Acidic residues" evidence="1">
    <location>
        <begin position="85"/>
        <end position="94"/>
    </location>
</feature>
<evidence type="ECO:0000256" key="1">
    <source>
        <dbReference type="SAM" id="MobiDB-lite"/>
    </source>
</evidence>
<sequence length="94" mass="10336">MPRRHGEQERQPVETALERDAAAGTGEVTLIQIALAHRRQQRLLGHRRRDAVLAHVPGVHEPAVGPEEAANAEAGAERTRRCEAEEAGEPSYED</sequence>
<feature type="compositionally biased region" description="Basic and acidic residues" evidence="1">
    <location>
        <begin position="75"/>
        <end position="84"/>
    </location>
</feature>
<proteinExistence type="predicted"/>
<protein>
    <submittedName>
        <fullName evidence="2">Uncharacterized protein</fullName>
    </submittedName>
</protein>
<dbReference type="EMBL" id="CM007649">
    <property type="protein sequence ID" value="ONM37006.1"/>
    <property type="molecule type" value="Genomic_DNA"/>
</dbReference>
<evidence type="ECO:0000313" key="2">
    <source>
        <dbReference type="EMBL" id="ONM37006.1"/>
    </source>
</evidence>
<dbReference type="AlphaFoldDB" id="A0A1D6N8Y5"/>
<name>A0A1D6N8Y5_MAIZE</name>